<comment type="function">
    <text evidence="4">Required for assembly of dynein regulatory complex (DRC) and inner dynein arm (IDA) complexes, which are responsible for ciliary beat regulation, thereby playing a central role in motility in cilia and flagella. Probably acts together with CCDC40 to form a molecular ruler that determines the 96 nanometer (nm) repeat length and arrangements of components in cilia and flagella. Not required for outer dynein arm complexes assembly.</text>
</comment>
<keyword evidence="6" id="KW-1185">Reference proteome</keyword>
<evidence type="ECO:0000313" key="6">
    <source>
        <dbReference type="Proteomes" id="UP000515145"/>
    </source>
</evidence>
<evidence type="ECO:0000313" key="7">
    <source>
        <dbReference type="RefSeq" id="XP_028254397.1"/>
    </source>
</evidence>
<dbReference type="OrthoDB" id="10259720at2759"/>
<dbReference type="Pfam" id="PF24161">
    <property type="entry name" value="CCDC39"/>
    <property type="match status" value="1"/>
</dbReference>
<dbReference type="PANTHER" id="PTHR18962">
    <property type="entry name" value="COILED-COIL DOMAIN-CONTAINING PROTEIN 39"/>
    <property type="match status" value="1"/>
</dbReference>
<evidence type="ECO:0000256" key="5">
    <source>
        <dbReference type="SAM" id="Coils"/>
    </source>
</evidence>
<dbReference type="RefSeq" id="XP_028254512.1">
    <property type="nucleotide sequence ID" value="XM_028398711.1"/>
</dbReference>
<name>A0A6P7I136_9TELE</name>
<dbReference type="RefSeq" id="XP_028254535.1">
    <property type="nucleotide sequence ID" value="XM_028398734.1"/>
</dbReference>
<accession>A0A6P7I136</accession>
<sequence length="136" mass="15709">MKQQDAEMQQCALQLAKANQKLRENRAAIAEKKHLMEIQRNNRKETERKSAVANKQAVKLQQELKEQESDCGRLQDELKSCKGNLERTTSDVKMLTSHISTMKKDIQDYNDKLKEAKIHNAALEEKLKVEVDFPQS</sequence>
<evidence type="ECO:0000313" key="11">
    <source>
        <dbReference type="RefSeq" id="XP_028254535.1"/>
    </source>
</evidence>
<dbReference type="AlphaFoldDB" id="A0A6P7I136"/>
<organism evidence="6 8">
    <name type="scientific">Parambassis ranga</name>
    <name type="common">Indian glassy fish</name>
    <dbReference type="NCBI Taxonomy" id="210632"/>
    <lineage>
        <taxon>Eukaryota</taxon>
        <taxon>Metazoa</taxon>
        <taxon>Chordata</taxon>
        <taxon>Craniata</taxon>
        <taxon>Vertebrata</taxon>
        <taxon>Euteleostomi</taxon>
        <taxon>Actinopterygii</taxon>
        <taxon>Neopterygii</taxon>
        <taxon>Teleostei</taxon>
        <taxon>Neoteleostei</taxon>
        <taxon>Acanthomorphata</taxon>
        <taxon>Ovalentaria</taxon>
        <taxon>Ambassidae</taxon>
        <taxon>Parambassis</taxon>
    </lineage>
</organism>
<dbReference type="GO" id="GO:0060287">
    <property type="term" value="P:epithelial cilium movement involved in determination of left/right asymmetry"/>
    <property type="evidence" value="ECO:0007669"/>
    <property type="project" value="TreeGrafter"/>
</dbReference>
<evidence type="ECO:0000313" key="8">
    <source>
        <dbReference type="RefSeq" id="XP_028254409.1"/>
    </source>
</evidence>
<evidence type="ECO:0000256" key="2">
    <source>
        <dbReference type="ARBA" id="ARBA00016725"/>
    </source>
</evidence>
<evidence type="ECO:0000313" key="10">
    <source>
        <dbReference type="RefSeq" id="XP_028254512.1"/>
    </source>
</evidence>
<evidence type="ECO:0000313" key="9">
    <source>
        <dbReference type="RefSeq" id="XP_028254446.1"/>
    </source>
</evidence>
<keyword evidence="3 5" id="KW-0175">Coiled coil</keyword>
<evidence type="ECO:0000256" key="3">
    <source>
        <dbReference type="ARBA" id="ARBA00023054"/>
    </source>
</evidence>
<comment type="similarity">
    <text evidence="1">Belongs to the CCDC39 family.</text>
</comment>
<dbReference type="RefSeq" id="XP_028254446.1">
    <property type="nucleotide sequence ID" value="XM_028398645.1"/>
</dbReference>
<dbReference type="GO" id="GO:0036159">
    <property type="term" value="P:inner dynein arm assembly"/>
    <property type="evidence" value="ECO:0007669"/>
    <property type="project" value="InterPro"/>
</dbReference>
<evidence type="ECO:0000256" key="4">
    <source>
        <dbReference type="ARBA" id="ARBA00045182"/>
    </source>
</evidence>
<dbReference type="Proteomes" id="UP000515145">
    <property type="component" value="Unplaced"/>
</dbReference>
<proteinExistence type="inferred from homology"/>
<gene>
    <name evidence="8" type="primary">LOC114430304</name>
    <name evidence="7" type="synonym">LOC114430288</name>
    <name evidence="9" type="synonym">LOC114430570</name>
    <name evidence="10" type="synonym">LOC114430893</name>
    <name evidence="11" type="synonym">LOC114431017</name>
</gene>
<reference evidence="7 8" key="1">
    <citation type="submission" date="2025-04" db="UniProtKB">
        <authorList>
            <consortium name="RefSeq"/>
        </authorList>
    </citation>
    <scope>IDENTIFICATION</scope>
</reference>
<dbReference type="RefSeq" id="XP_028254409.1">
    <property type="nucleotide sequence ID" value="XM_028398608.1"/>
</dbReference>
<dbReference type="GO" id="GO:0005930">
    <property type="term" value="C:axoneme"/>
    <property type="evidence" value="ECO:0007669"/>
    <property type="project" value="InterPro"/>
</dbReference>
<evidence type="ECO:0000256" key="1">
    <source>
        <dbReference type="ARBA" id="ARBA00005805"/>
    </source>
</evidence>
<dbReference type="PANTHER" id="PTHR18962:SF0">
    <property type="entry name" value="COILED-COIL DOMAIN-CONTAINING PROTEIN 39"/>
    <property type="match status" value="1"/>
</dbReference>
<protein>
    <recommendedName>
        <fullName evidence="2">Coiled-coil domain-containing protein 39</fullName>
    </recommendedName>
</protein>
<dbReference type="SUPFAM" id="SSF57997">
    <property type="entry name" value="Tropomyosin"/>
    <property type="match status" value="1"/>
</dbReference>
<feature type="coiled-coil region" evidence="5">
    <location>
        <begin position="1"/>
        <end position="126"/>
    </location>
</feature>
<dbReference type="GeneID" id="114430304"/>
<dbReference type="GO" id="GO:0005576">
    <property type="term" value="C:extracellular region"/>
    <property type="evidence" value="ECO:0007669"/>
    <property type="project" value="GOC"/>
</dbReference>
<dbReference type="InterPro" id="IPR033290">
    <property type="entry name" value="CCDC39"/>
</dbReference>
<dbReference type="GO" id="GO:0060285">
    <property type="term" value="P:cilium-dependent cell motility"/>
    <property type="evidence" value="ECO:0007669"/>
    <property type="project" value="TreeGrafter"/>
</dbReference>
<dbReference type="RefSeq" id="XP_028254397.1">
    <property type="nucleotide sequence ID" value="XM_028398596.1"/>
</dbReference>